<protein>
    <submittedName>
        <fullName evidence="1">Uncharacterized protein</fullName>
    </submittedName>
</protein>
<dbReference type="Proteomes" id="UP000234327">
    <property type="component" value="Unassembled WGS sequence"/>
</dbReference>
<dbReference type="RefSeq" id="WP_101598803.1">
    <property type="nucleotide sequence ID" value="NZ_FXYZ01000026.1"/>
</dbReference>
<evidence type="ECO:0000313" key="2">
    <source>
        <dbReference type="Proteomes" id="UP000234327"/>
    </source>
</evidence>
<accession>A0A2H1KNL5</accession>
<name>A0A2H1KNL5_BREAU</name>
<gene>
    <name evidence="1" type="ORF">BAURA63_03518</name>
</gene>
<evidence type="ECO:0000313" key="1">
    <source>
        <dbReference type="EMBL" id="SMY01219.1"/>
    </source>
</evidence>
<reference evidence="1 2" key="1">
    <citation type="submission" date="2017-03" db="EMBL/GenBank/DDBJ databases">
        <authorList>
            <person name="Afonso C.L."/>
            <person name="Miller P.J."/>
            <person name="Scott M.A."/>
            <person name="Spackman E."/>
            <person name="Goraichik I."/>
            <person name="Dimitrov K.M."/>
            <person name="Suarez D.L."/>
            <person name="Swayne D.E."/>
        </authorList>
    </citation>
    <scope>NUCLEOTIDE SEQUENCE [LARGE SCALE GENOMIC DNA]</scope>
    <source>
        <strain evidence="2">6(3)</strain>
    </source>
</reference>
<dbReference type="EMBL" id="FXYZ01000026">
    <property type="protein sequence ID" value="SMY01219.1"/>
    <property type="molecule type" value="Genomic_DNA"/>
</dbReference>
<sequence>MSIITTVADSDREELTRLVRLGVAYFEECVFSNERERSVGYYRRVHATMLAKVTQVPLVCSASLGGQVTELFESVVAEGLNAIETFPEAHDLPRGAGKIHARLADIAHEISYGH</sequence>
<dbReference type="AlphaFoldDB" id="A0A2H1KNL5"/>
<proteinExistence type="predicted"/>
<organism evidence="1 2">
    <name type="scientific">Brevibacterium aurantiacum</name>
    <dbReference type="NCBI Taxonomy" id="273384"/>
    <lineage>
        <taxon>Bacteria</taxon>
        <taxon>Bacillati</taxon>
        <taxon>Actinomycetota</taxon>
        <taxon>Actinomycetes</taxon>
        <taxon>Micrococcales</taxon>
        <taxon>Brevibacteriaceae</taxon>
        <taxon>Brevibacterium</taxon>
    </lineage>
</organism>